<dbReference type="InterPro" id="IPR007833">
    <property type="entry name" value="Capsule_polysaccharide_synth"/>
</dbReference>
<proteinExistence type="predicted"/>
<evidence type="ECO:0000313" key="1">
    <source>
        <dbReference type="EMBL" id="BBP00777.1"/>
    </source>
</evidence>
<dbReference type="GO" id="GO:0015774">
    <property type="term" value="P:polysaccharide transport"/>
    <property type="evidence" value="ECO:0007669"/>
    <property type="project" value="InterPro"/>
</dbReference>
<name>A0A809SDR0_9PROT</name>
<protein>
    <submittedName>
        <fullName evidence="1">Capsular polysaccharide biosynthesis protein</fullName>
    </submittedName>
</protein>
<dbReference type="RefSeq" id="WP_162084645.1">
    <property type="nucleotide sequence ID" value="NZ_AP021881.1"/>
</dbReference>
<reference evidence="2" key="1">
    <citation type="submission" date="2019-11" db="EMBL/GenBank/DDBJ databases">
        <title>Isolation and characterization of a novel species in the genus Sulfuriferula.</title>
        <authorList>
            <person name="Mochizuki J."/>
            <person name="Kojima H."/>
            <person name="Fukui M."/>
        </authorList>
    </citation>
    <scope>NUCLEOTIDE SEQUENCE [LARGE SCALE GENOMIC DNA]</scope>
    <source>
        <strain evidence="2">SGTM</strain>
    </source>
</reference>
<dbReference type="Pfam" id="PF05159">
    <property type="entry name" value="Capsule_synth"/>
    <property type="match status" value="1"/>
</dbReference>
<sequence>MANLHVVFLQGLPSPFFTRVARGLTALGCRTTGINLCLGDQLFWRGPNTVNYRGRLADWPLFIANFYDNNGVTDIVLLGEQRSYHQHAIKLAQARGIRVTVTDFGYLRPDWMAFERDGMGGDSHFPKDPQAILALAAKAPKPELAQRYIDSFWTMAWGDMLYHFANFFYFWLFPYYRRPYKRNHPLVHYFSIGRRLLFAKRGHQHAIRRLAELQSDGVRYFLFPLQLENDFQIVSYSPFDSLEEAIWLVLQSFAKHANADTRLLVKVHPLDPGMKNWKKIICGWAKELGIAERIDYFDGGNLDDIIQDSQGVVTVNSTVGIRAVQLGSPVITLGDAIYDVDGLAFQGGIDRFWTAAPKPSSELVDAFITAICHSIQIRGTFYSESGLTAAVNAAVELLYWHKEDMLN</sequence>
<accession>A0A809SDR0</accession>
<dbReference type="GO" id="GO:0000271">
    <property type="term" value="P:polysaccharide biosynthetic process"/>
    <property type="evidence" value="ECO:0007669"/>
    <property type="project" value="InterPro"/>
</dbReference>
<dbReference type="EMBL" id="AP021881">
    <property type="protein sequence ID" value="BBP00777.1"/>
    <property type="molecule type" value="Genomic_DNA"/>
</dbReference>
<dbReference type="AlphaFoldDB" id="A0A809SDR0"/>
<organism evidence="1 2">
    <name type="scientific">Sulfuriferula nivalis</name>
    <dbReference type="NCBI Taxonomy" id="2675298"/>
    <lineage>
        <taxon>Bacteria</taxon>
        <taxon>Pseudomonadati</taxon>
        <taxon>Pseudomonadota</taxon>
        <taxon>Betaproteobacteria</taxon>
        <taxon>Nitrosomonadales</taxon>
        <taxon>Sulfuricellaceae</taxon>
        <taxon>Sulfuriferula</taxon>
    </lineage>
</organism>
<gene>
    <name evidence="1" type="ORF">SFSGTM_14850</name>
</gene>
<dbReference type="KEGG" id="sniv:SFSGTM_14850"/>
<keyword evidence="2" id="KW-1185">Reference proteome</keyword>
<evidence type="ECO:0000313" key="2">
    <source>
        <dbReference type="Proteomes" id="UP000463939"/>
    </source>
</evidence>
<dbReference type="CDD" id="cd16441">
    <property type="entry name" value="beta_Kdo_transferase_KpsS"/>
    <property type="match status" value="1"/>
</dbReference>
<dbReference type="Proteomes" id="UP000463939">
    <property type="component" value="Chromosome"/>
</dbReference>